<evidence type="ECO:0000313" key="15">
    <source>
        <dbReference type="Proteomes" id="UP000074119"/>
    </source>
</evidence>
<dbReference type="GO" id="GO:0009244">
    <property type="term" value="P:lipopolysaccharide core region biosynthetic process"/>
    <property type="evidence" value="ECO:0007669"/>
    <property type="project" value="UniProtKB-UniRule"/>
</dbReference>
<dbReference type="InterPro" id="IPR038107">
    <property type="entry name" value="Glycos_transf_N_sf"/>
</dbReference>
<keyword evidence="7" id="KW-0735">Signal-anchor</keyword>
<evidence type="ECO:0000256" key="10">
    <source>
        <dbReference type="PIRSR" id="PIRSR639901-1"/>
    </source>
</evidence>
<dbReference type="GO" id="GO:0005886">
    <property type="term" value="C:plasma membrane"/>
    <property type="evidence" value="ECO:0007669"/>
    <property type="project" value="UniProtKB-SubCell"/>
</dbReference>
<reference evidence="14 15" key="1">
    <citation type="submission" date="2015-12" db="EMBL/GenBank/DDBJ databases">
        <authorList>
            <person name="Shamseldin A."/>
            <person name="Moawad H."/>
            <person name="Abd El-Rahim W.M."/>
            <person name="Sadowsky M.J."/>
        </authorList>
    </citation>
    <scope>NUCLEOTIDE SEQUENCE [LARGE SCALE GENOMIC DNA]</scope>
    <source>
        <strain evidence="14 15">SM2</strain>
    </source>
</reference>
<evidence type="ECO:0000256" key="5">
    <source>
        <dbReference type="ARBA" id="ARBA00019077"/>
    </source>
</evidence>
<dbReference type="Proteomes" id="UP000074119">
    <property type="component" value="Chromosome"/>
</dbReference>
<dbReference type="EC" id="2.4.99.12" evidence="4 12"/>
<comment type="pathway">
    <text evidence="2 12">Bacterial outer membrane biogenesis; LPS core biosynthesis.</text>
</comment>
<comment type="catalytic activity">
    <reaction evidence="9 12">
        <text>lipid IVA (E. coli) + CMP-3-deoxy-beta-D-manno-octulosonate = alpha-Kdo-(2-&gt;6)-lipid IVA (E. coli) + CMP + H(+)</text>
        <dbReference type="Rhea" id="RHEA:28066"/>
        <dbReference type="ChEBI" id="CHEBI:15378"/>
        <dbReference type="ChEBI" id="CHEBI:58603"/>
        <dbReference type="ChEBI" id="CHEBI:60364"/>
        <dbReference type="ChEBI" id="CHEBI:60377"/>
        <dbReference type="ChEBI" id="CHEBI:85987"/>
        <dbReference type="EC" id="2.4.99.12"/>
    </reaction>
</comment>
<dbReference type="FunFam" id="3.40.50.2000:FF:000032">
    <property type="entry name" value="3-deoxy-D-manno-octulosonic acid transferase"/>
    <property type="match status" value="1"/>
</dbReference>
<proteinExistence type="inferred from homology"/>
<dbReference type="UniPathway" id="UPA00958"/>
<evidence type="ECO:0000256" key="8">
    <source>
        <dbReference type="ARBA" id="ARBA00031445"/>
    </source>
</evidence>
<evidence type="ECO:0000256" key="3">
    <source>
        <dbReference type="ARBA" id="ARBA00006380"/>
    </source>
</evidence>
<evidence type="ECO:0000256" key="2">
    <source>
        <dbReference type="ARBA" id="ARBA00004713"/>
    </source>
</evidence>
<name>A0A127M0Z7_9GAMM</name>
<comment type="similarity">
    <text evidence="3">Belongs to the glycosyltransferase group 1 family. Glycosyltransferase 30 subfamily.</text>
</comment>
<gene>
    <name evidence="14" type="ORF">AZF00_00685</name>
</gene>
<dbReference type="RefSeq" id="WP_062382378.1">
    <property type="nucleotide sequence ID" value="NZ_CP014544.1"/>
</dbReference>
<dbReference type="AlphaFoldDB" id="A0A127M0Z7"/>
<feature type="domain" description="3-deoxy-D-manno-octulosonic-acid transferase N-terminal" evidence="13">
    <location>
        <begin position="34"/>
        <end position="210"/>
    </location>
</feature>
<evidence type="ECO:0000259" key="13">
    <source>
        <dbReference type="Pfam" id="PF04413"/>
    </source>
</evidence>
<feature type="site" description="Transition state stabilizer" evidence="11">
    <location>
        <position position="208"/>
    </location>
</feature>
<evidence type="ECO:0000256" key="12">
    <source>
        <dbReference type="RuleBase" id="RU365103"/>
    </source>
</evidence>
<feature type="transmembrane region" description="Helical" evidence="12">
    <location>
        <begin position="6"/>
        <end position="23"/>
    </location>
</feature>
<accession>A0A127M0Z7</accession>
<feature type="active site" description="Proton acceptor" evidence="10">
    <location>
        <position position="60"/>
    </location>
</feature>
<evidence type="ECO:0000256" key="4">
    <source>
        <dbReference type="ARBA" id="ARBA00012621"/>
    </source>
</evidence>
<dbReference type="GO" id="GO:0009245">
    <property type="term" value="P:lipid A biosynthetic process"/>
    <property type="evidence" value="ECO:0007669"/>
    <property type="project" value="TreeGrafter"/>
</dbReference>
<dbReference type="NCBIfam" id="NF004388">
    <property type="entry name" value="PRK05749.1-4"/>
    <property type="match status" value="1"/>
</dbReference>
<dbReference type="InterPro" id="IPR007507">
    <property type="entry name" value="Glycos_transf_N"/>
</dbReference>
<dbReference type="STRING" id="1470434.AZF00_00685"/>
<dbReference type="PANTHER" id="PTHR42755:SF1">
    <property type="entry name" value="3-DEOXY-D-MANNO-OCTULOSONIC ACID TRANSFERASE, MITOCHONDRIAL-RELATED"/>
    <property type="match status" value="1"/>
</dbReference>
<dbReference type="Gene3D" id="3.40.50.2000">
    <property type="entry name" value="Glycogen Phosphorylase B"/>
    <property type="match status" value="1"/>
</dbReference>
<evidence type="ECO:0000256" key="9">
    <source>
        <dbReference type="ARBA" id="ARBA00049183"/>
    </source>
</evidence>
<evidence type="ECO:0000313" key="14">
    <source>
        <dbReference type="EMBL" id="AMO66904.1"/>
    </source>
</evidence>
<dbReference type="FunFam" id="3.40.50.11720:FF:000001">
    <property type="entry name" value="3-deoxy-D-manno-octulosonic acid transferase"/>
    <property type="match status" value="1"/>
</dbReference>
<comment type="subcellular location">
    <subcellularLocation>
        <location evidence="1">Cell inner membrane</location>
        <topology evidence="1">Single-pass membrane protein</topology>
        <orientation evidence="1">Cytoplasmic side</orientation>
    </subcellularLocation>
    <subcellularLocation>
        <location evidence="12">Cell membrane</location>
    </subcellularLocation>
</comment>
<dbReference type="GO" id="GO:0043842">
    <property type="term" value="F:Kdo transferase activity"/>
    <property type="evidence" value="ECO:0007669"/>
    <property type="project" value="UniProtKB-EC"/>
</dbReference>
<dbReference type="InterPro" id="IPR039901">
    <property type="entry name" value="Kdotransferase"/>
</dbReference>
<evidence type="ECO:0000256" key="11">
    <source>
        <dbReference type="PIRSR" id="PIRSR639901-2"/>
    </source>
</evidence>
<dbReference type="PANTHER" id="PTHR42755">
    <property type="entry name" value="3-DEOXY-MANNO-OCTULOSONATE CYTIDYLYLTRANSFERASE"/>
    <property type="match status" value="1"/>
</dbReference>
<dbReference type="SUPFAM" id="SSF53756">
    <property type="entry name" value="UDP-Glycosyltransferase/glycogen phosphorylase"/>
    <property type="match status" value="1"/>
</dbReference>
<keyword evidence="12" id="KW-0472">Membrane</keyword>
<evidence type="ECO:0000256" key="1">
    <source>
        <dbReference type="ARBA" id="ARBA00004388"/>
    </source>
</evidence>
<dbReference type="KEGG" id="zal:AZF00_00685"/>
<organism evidence="14 15">
    <name type="scientific">Zhongshania aliphaticivorans</name>
    <dbReference type="NCBI Taxonomy" id="1470434"/>
    <lineage>
        <taxon>Bacteria</taxon>
        <taxon>Pseudomonadati</taxon>
        <taxon>Pseudomonadota</taxon>
        <taxon>Gammaproteobacteria</taxon>
        <taxon>Cellvibrionales</taxon>
        <taxon>Spongiibacteraceae</taxon>
        <taxon>Zhongshania</taxon>
    </lineage>
</organism>
<keyword evidence="12" id="KW-0812">Transmembrane</keyword>
<evidence type="ECO:0000256" key="6">
    <source>
        <dbReference type="ARBA" id="ARBA00022679"/>
    </source>
</evidence>
<evidence type="ECO:0000256" key="7">
    <source>
        <dbReference type="ARBA" id="ARBA00022968"/>
    </source>
</evidence>
<keyword evidence="6 12" id="KW-0808">Transferase</keyword>
<dbReference type="Gene3D" id="3.40.50.11720">
    <property type="entry name" value="3-Deoxy-D-manno-octulosonic-acid transferase, N-terminal domain"/>
    <property type="match status" value="1"/>
</dbReference>
<keyword evidence="12" id="KW-0448">Lipopolysaccharide biosynthesis</keyword>
<comment type="function">
    <text evidence="12">Involved in lipopolysaccharide (LPS) biosynthesis. Catalyzes the transfer of 3-deoxy-D-manno-octulosonate (Kdo) residue(s) from CMP-Kdo to lipid IV(A), the tetraacyldisaccharide-1,4'-bisphosphate precursor of lipid A.</text>
</comment>
<protein>
    <recommendedName>
        <fullName evidence="5 12">3-deoxy-D-manno-octulosonic acid transferase</fullName>
        <shortName evidence="12">Kdo transferase</shortName>
        <ecNumber evidence="4 12">2.4.99.12</ecNumber>
    </recommendedName>
    <alternativeName>
        <fullName evidence="8 12">Lipid IV(A) 3-deoxy-D-manno-octulosonic acid transferase</fullName>
    </alternativeName>
</protein>
<sequence>MPRFFYSVFFYLILPLVLVRLLWRASRAPAYRHRIAERFGFFKPPAHTGGLWVHAVSVGESIAAAPLINYFLAQHPHLPVVVTTMTPTGSDRVQAMFGDRVFHVYAPYDLPDAIARFLNRIQPRTAVIMETEIWPNMVCQTEARGIPVILANARLSARSARGYGRIGSLSRDVFSRFSQVVAQSAADGSRFAALGVPEANLTVSGSIKFDLAIPTELQTQASELRSHWLGDRPVWIAASTHAGEDEVLLAAHRALLAQHPDAVLILVPRHPERFPKVAELIASSDLNFERRSASLASAAAAPVASTTSVILGDTMGELLLLLGCADIAFVGGSLIDHGGHNTLEPAAWGLPVVTGLSDFNFSEISALLEAAGGLQKIDGDRALAEVLQTLFAKPLCRQRQGAAAKAVVDNNRGALQRLLAIIEGYLKD</sequence>
<dbReference type="EMBL" id="CP014544">
    <property type="protein sequence ID" value="AMO66904.1"/>
    <property type="molecule type" value="Genomic_DNA"/>
</dbReference>
<keyword evidence="12" id="KW-1133">Transmembrane helix</keyword>
<feature type="site" description="Transition state stabilizer" evidence="11">
    <location>
        <position position="130"/>
    </location>
</feature>
<dbReference type="Pfam" id="PF04413">
    <property type="entry name" value="Glycos_transf_N"/>
    <property type="match status" value="1"/>
</dbReference>
<keyword evidence="12" id="KW-1003">Cell membrane</keyword>